<dbReference type="InterPro" id="IPR005064">
    <property type="entry name" value="BUG"/>
</dbReference>
<dbReference type="SUPFAM" id="SSF53850">
    <property type="entry name" value="Periplasmic binding protein-like II"/>
    <property type="match status" value="1"/>
</dbReference>
<dbReference type="OrthoDB" id="8678477at2"/>
<evidence type="ECO:0000256" key="1">
    <source>
        <dbReference type="ARBA" id="ARBA00006987"/>
    </source>
</evidence>
<name>A0A261VDV6_9BORD</name>
<dbReference type="PIRSF" id="PIRSF017082">
    <property type="entry name" value="YflP"/>
    <property type="match status" value="1"/>
</dbReference>
<dbReference type="CDD" id="cd13578">
    <property type="entry name" value="PBP2_Bug27"/>
    <property type="match status" value="1"/>
</dbReference>
<dbReference type="Proteomes" id="UP000216429">
    <property type="component" value="Unassembled WGS sequence"/>
</dbReference>
<dbReference type="Gene3D" id="3.40.190.10">
    <property type="entry name" value="Periplasmic binding protein-like II"/>
    <property type="match status" value="1"/>
</dbReference>
<accession>A0A261VDV6</accession>
<dbReference type="RefSeq" id="WP_094816729.1">
    <property type="nucleotide sequence ID" value="NZ_NEVU01000003.1"/>
</dbReference>
<proteinExistence type="inferred from homology"/>
<comment type="caution">
    <text evidence="2">The sequence shown here is derived from an EMBL/GenBank/DDBJ whole genome shotgun (WGS) entry which is preliminary data.</text>
</comment>
<organism evidence="2 3">
    <name type="scientific">Bordetella genomosp. 12</name>
    <dbReference type="NCBI Taxonomy" id="463035"/>
    <lineage>
        <taxon>Bacteria</taxon>
        <taxon>Pseudomonadati</taxon>
        <taxon>Pseudomonadota</taxon>
        <taxon>Betaproteobacteria</taxon>
        <taxon>Burkholderiales</taxon>
        <taxon>Alcaligenaceae</taxon>
        <taxon>Bordetella</taxon>
    </lineage>
</organism>
<dbReference type="EMBL" id="NEVU01000003">
    <property type="protein sequence ID" value="OZI72326.1"/>
    <property type="molecule type" value="Genomic_DNA"/>
</dbReference>
<protein>
    <submittedName>
        <fullName evidence="2">LacI family transcriptional regulator</fullName>
    </submittedName>
</protein>
<reference evidence="3" key="1">
    <citation type="submission" date="2017-05" db="EMBL/GenBank/DDBJ databases">
        <title>Complete and WGS of Bordetella genogroups.</title>
        <authorList>
            <person name="Spilker T."/>
            <person name="Lipuma J."/>
        </authorList>
    </citation>
    <scope>NUCLEOTIDE SEQUENCE [LARGE SCALE GENOMIC DNA]</scope>
    <source>
        <strain evidence="3">AU6712</strain>
    </source>
</reference>
<dbReference type="AlphaFoldDB" id="A0A261VDV6"/>
<dbReference type="Pfam" id="PF03401">
    <property type="entry name" value="TctC"/>
    <property type="match status" value="1"/>
</dbReference>
<evidence type="ECO:0000313" key="3">
    <source>
        <dbReference type="Proteomes" id="UP000216429"/>
    </source>
</evidence>
<dbReference type="PANTHER" id="PTHR42928">
    <property type="entry name" value="TRICARBOXYLATE-BINDING PROTEIN"/>
    <property type="match status" value="1"/>
</dbReference>
<sequence length="331" mass="34580">MNFKLSNRARLHILGAALTLIAIGVPTAKAQGDYPSRPIRLIVPFATAGVTDTSARIVAEKLGQKLGQQVIVENKPGAAGNIGTQLVAQAEPDGYTLVLGYDGTLVINPNVYAKVPFDSVKDFAPIGKIGDAILLIAANPKIGVNNYSELLTYAKTVPNGLSYGSAGTGSTSHLAGEMLRQRAGVPMTHVPYKGGGQALIDVVGGTLPITFAAVTGAMPFIKGGQIKAIAVTSRQRAPSLPDVPTLNESGLPGFEISSWVGLLAPARTPKPIVDKLSTALKQVMEDPDMRDRLAALGIVATPGSADEFGQEISRDLEKNKSIVKAANIKLD</sequence>
<gene>
    <name evidence="2" type="ORF">CAL22_16665</name>
</gene>
<evidence type="ECO:0000313" key="2">
    <source>
        <dbReference type="EMBL" id="OZI72326.1"/>
    </source>
</evidence>
<dbReference type="InterPro" id="IPR042100">
    <property type="entry name" value="Bug_dom1"/>
</dbReference>
<comment type="similarity">
    <text evidence="1">Belongs to the UPF0065 (bug) family.</text>
</comment>
<keyword evidence="3" id="KW-1185">Reference proteome</keyword>
<dbReference type="Gene3D" id="3.40.190.150">
    <property type="entry name" value="Bordetella uptake gene, domain 1"/>
    <property type="match status" value="1"/>
</dbReference>
<dbReference type="PANTHER" id="PTHR42928:SF5">
    <property type="entry name" value="BLR1237 PROTEIN"/>
    <property type="match status" value="1"/>
</dbReference>